<dbReference type="GO" id="GO:0003677">
    <property type="term" value="F:DNA binding"/>
    <property type="evidence" value="ECO:0007669"/>
    <property type="project" value="InterPro"/>
</dbReference>
<dbReference type="InterPro" id="IPR011006">
    <property type="entry name" value="CheY-like_superfamily"/>
</dbReference>
<dbReference type="Proteomes" id="UP000199702">
    <property type="component" value="Unassembled WGS sequence"/>
</dbReference>
<dbReference type="PANTHER" id="PTHR37299:SF1">
    <property type="entry name" value="STAGE 0 SPORULATION PROTEIN A HOMOLOG"/>
    <property type="match status" value="1"/>
</dbReference>
<organism evidence="4 5">
    <name type="scientific">Flavobacterium terrigena</name>
    <dbReference type="NCBI Taxonomy" id="402734"/>
    <lineage>
        <taxon>Bacteria</taxon>
        <taxon>Pseudomonadati</taxon>
        <taxon>Bacteroidota</taxon>
        <taxon>Flavobacteriia</taxon>
        <taxon>Flavobacteriales</taxon>
        <taxon>Flavobacteriaceae</taxon>
        <taxon>Flavobacterium</taxon>
    </lineage>
</organism>
<dbReference type="STRING" id="402734.SAMN05660918_2016"/>
<dbReference type="Gene3D" id="2.40.50.1020">
    <property type="entry name" value="LytTr DNA-binding domain"/>
    <property type="match status" value="1"/>
</dbReference>
<evidence type="ECO:0000259" key="2">
    <source>
        <dbReference type="PROSITE" id="PS50110"/>
    </source>
</evidence>
<dbReference type="SUPFAM" id="SSF52172">
    <property type="entry name" value="CheY-like"/>
    <property type="match status" value="1"/>
</dbReference>
<dbReference type="OrthoDB" id="2168082at2"/>
<dbReference type="InterPro" id="IPR046947">
    <property type="entry name" value="LytR-like"/>
</dbReference>
<dbReference type="InterPro" id="IPR007492">
    <property type="entry name" value="LytTR_DNA-bd_dom"/>
</dbReference>
<dbReference type="PANTHER" id="PTHR37299">
    <property type="entry name" value="TRANSCRIPTIONAL REGULATOR-RELATED"/>
    <property type="match status" value="1"/>
</dbReference>
<dbReference type="PROSITE" id="PS50110">
    <property type="entry name" value="RESPONSE_REGULATORY"/>
    <property type="match status" value="1"/>
</dbReference>
<dbReference type="Gene3D" id="3.40.50.2300">
    <property type="match status" value="1"/>
</dbReference>
<protein>
    <submittedName>
        <fullName evidence="4">Two component transcriptional regulator, LytTR family</fullName>
    </submittedName>
</protein>
<evidence type="ECO:0000313" key="4">
    <source>
        <dbReference type="EMBL" id="SEI94845.1"/>
    </source>
</evidence>
<dbReference type="Pfam" id="PF04397">
    <property type="entry name" value="LytTR"/>
    <property type="match status" value="1"/>
</dbReference>
<name>A0A1H6V3N4_9FLAO</name>
<dbReference type="Pfam" id="PF00072">
    <property type="entry name" value="Response_reg"/>
    <property type="match status" value="1"/>
</dbReference>
<feature type="domain" description="Response regulatory" evidence="2">
    <location>
        <begin position="4"/>
        <end position="115"/>
    </location>
</feature>
<reference evidence="5" key="1">
    <citation type="submission" date="2016-10" db="EMBL/GenBank/DDBJ databases">
        <authorList>
            <person name="Varghese N."/>
            <person name="Submissions S."/>
        </authorList>
    </citation>
    <scope>NUCLEOTIDE SEQUENCE [LARGE SCALE GENOMIC DNA]</scope>
    <source>
        <strain evidence="5">DSM 17934</strain>
    </source>
</reference>
<accession>A0A1H6V3N4</accession>
<dbReference type="RefSeq" id="WP_091312522.1">
    <property type="nucleotide sequence ID" value="NZ_CBCSJU010000004.1"/>
</dbReference>
<dbReference type="AlphaFoldDB" id="A0A1H6V3N4"/>
<keyword evidence="1" id="KW-0597">Phosphoprotein</keyword>
<dbReference type="EMBL" id="FNYA01000004">
    <property type="protein sequence ID" value="SEI94845.1"/>
    <property type="molecule type" value="Genomic_DNA"/>
</dbReference>
<proteinExistence type="predicted"/>
<feature type="domain" description="HTH LytTR-type" evidence="3">
    <location>
        <begin position="133"/>
        <end position="231"/>
    </location>
</feature>
<keyword evidence="5" id="KW-1185">Reference proteome</keyword>
<dbReference type="SMART" id="SM00448">
    <property type="entry name" value="REC"/>
    <property type="match status" value="1"/>
</dbReference>
<dbReference type="InterPro" id="IPR001789">
    <property type="entry name" value="Sig_transdc_resp-reg_receiver"/>
</dbReference>
<dbReference type="GO" id="GO:0000156">
    <property type="term" value="F:phosphorelay response regulator activity"/>
    <property type="evidence" value="ECO:0007669"/>
    <property type="project" value="InterPro"/>
</dbReference>
<feature type="modified residue" description="4-aspartylphosphate" evidence="1">
    <location>
        <position position="55"/>
    </location>
</feature>
<dbReference type="PROSITE" id="PS50930">
    <property type="entry name" value="HTH_LYTTR"/>
    <property type="match status" value="1"/>
</dbReference>
<evidence type="ECO:0000313" key="5">
    <source>
        <dbReference type="Proteomes" id="UP000199702"/>
    </source>
</evidence>
<evidence type="ECO:0000259" key="3">
    <source>
        <dbReference type="PROSITE" id="PS50930"/>
    </source>
</evidence>
<dbReference type="SMART" id="SM00850">
    <property type="entry name" value="LytTR"/>
    <property type="match status" value="1"/>
</dbReference>
<evidence type="ECO:0000256" key="1">
    <source>
        <dbReference type="PROSITE-ProRule" id="PRU00169"/>
    </source>
</evidence>
<sequence>MKLNTIVVDDSSIQRITIAKLISEHTNLRLGGDFSNALEAKSYITNNHVDLIFLDIEMPHITGFDLLDGLKIKPLIVFITSKADYAVKAFEYSALDFLQKPIKKERFLISVKKALEMHQLKHDQIHDDHGPHLIIKSNLKKIKVYTSHIKWVEAFGDYIKVVTYEDTHLVLSTMKAFETELPKDNFLRIHKSYIINLDKVERFNSKQVEIDGEKIPLSRNKKEEIITILESY</sequence>
<gene>
    <name evidence="4" type="ORF">SAMN05660918_2016</name>
</gene>